<dbReference type="SUPFAM" id="SSF53756">
    <property type="entry name" value="UDP-Glycosyltransferase/glycogen phosphorylase"/>
    <property type="match status" value="1"/>
</dbReference>
<reference evidence="4" key="1">
    <citation type="submission" date="2018-05" db="EMBL/GenBank/DDBJ databases">
        <authorList>
            <person name="Deangelis K."/>
            <person name="Huntemann M."/>
            <person name="Clum A."/>
            <person name="Pillay M."/>
            <person name="Palaniappan K."/>
            <person name="Varghese N."/>
            <person name="Mikhailova N."/>
            <person name="Stamatis D."/>
            <person name="Reddy T."/>
            <person name="Daum C."/>
            <person name="Shapiro N."/>
            <person name="Ivanova N."/>
            <person name="Kyrpides N."/>
            <person name="Woyke T."/>
        </authorList>
    </citation>
    <scope>NUCLEOTIDE SEQUENCE [LARGE SCALE GENOMIC DNA]</scope>
    <source>
        <strain evidence="4">GAS496</strain>
    </source>
</reference>
<dbReference type="Gene3D" id="3.40.50.2000">
    <property type="entry name" value="Glycogen Phosphorylase B"/>
    <property type="match status" value="2"/>
</dbReference>
<dbReference type="Pfam" id="PF00534">
    <property type="entry name" value="Glycos_transf_1"/>
    <property type="match status" value="1"/>
</dbReference>
<dbReference type="Proteomes" id="UP000247781">
    <property type="component" value="Unassembled WGS sequence"/>
</dbReference>
<evidence type="ECO:0000313" key="3">
    <source>
        <dbReference type="EMBL" id="PXX06552.1"/>
    </source>
</evidence>
<dbReference type="PANTHER" id="PTHR12526:SF595">
    <property type="entry name" value="BLL5217 PROTEIN"/>
    <property type="match status" value="1"/>
</dbReference>
<accession>A0A318HD57</accession>
<keyword evidence="4" id="KW-1185">Reference proteome</keyword>
<protein>
    <submittedName>
        <fullName evidence="3">Glycosyltransferase involved in cell wall biosynthesis</fullName>
    </submittedName>
</protein>
<dbReference type="CDD" id="cd03802">
    <property type="entry name" value="GT4_AviGT4-like"/>
    <property type="match status" value="1"/>
</dbReference>
<evidence type="ECO:0000256" key="1">
    <source>
        <dbReference type="ARBA" id="ARBA00022679"/>
    </source>
</evidence>
<name>A0A318HD57_9MYCO</name>
<dbReference type="AlphaFoldDB" id="A0A318HD57"/>
<dbReference type="PANTHER" id="PTHR12526">
    <property type="entry name" value="GLYCOSYLTRANSFERASE"/>
    <property type="match status" value="1"/>
</dbReference>
<organism evidence="3 4">
    <name type="scientific">Mycolicibacterium moriokaense</name>
    <dbReference type="NCBI Taxonomy" id="39691"/>
    <lineage>
        <taxon>Bacteria</taxon>
        <taxon>Bacillati</taxon>
        <taxon>Actinomycetota</taxon>
        <taxon>Actinomycetes</taxon>
        <taxon>Mycobacteriales</taxon>
        <taxon>Mycobacteriaceae</taxon>
        <taxon>Mycolicibacterium</taxon>
    </lineage>
</organism>
<evidence type="ECO:0000259" key="2">
    <source>
        <dbReference type="Pfam" id="PF00534"/>
    </source>
</evidence>
<keyword evidence="1 3" id="KW-0808">Transferase</keyword>
<sequence>MLAPIAWRTPPRHYGPWEQFASLLTEGLVAAGHHVTLFATADSITTATLHAATPCGWSEDATIDAKVAECLHIASVFERAGEFDIIHNGFDFLPLTYSGLVTTPVVTTIHGFSSDRIIPVYERYDSASAYVSISDADRHPNLHYAATIHHGIDIDDFAVHPSPGEHLLFFGRIHPDKGTAQAIEVARRCGRRLDIAGIIQDEQYFRDEVEPHIDGEQVRYLGAVEKSERAEVLGSARALLHLIDFDEPFGYSVVEAMACGTPVIANSRGSMGELISHGVTGFLVDDIDLAEAAVASAGELDRRAIAELAADRFTVATMVDKYVKVYRDVIRDRT</sequence>
<dbReference type="InterPro" id="IPR001296">
    <property type="entry name" value="Glyco_trans_1"/>
</dbReference>
<gene>
    <name evidence="3" type="ORF">C8E89_11364</name>
</gene>
<reference evidence="3 4" key="2">
    <citation type="submission" date="2018-06" db="EMBL/GenBank/DDBJ databases">
        <title>Sequencing of bacterial isolates from soil warming experiment in Harvard Forest, Massachusetts, USA.</title>
        <authorList>
            <person name="Deangelis K.PhD."/>
        </authorList>
    </citation>
    <scope>NUCLEOTIDE SEQUENCE [LARGE SCALE GENOMIC DNA]</scope>
    <source>
        <strain evidence="3 4">GAS496</strain>
    </source>
</reference>
<feature type="domain" description="Glycosyl transferase family 1" evidence="2">
    <location>
        <begin position="162"/>
        <end position="288"/>
    </location>
</feature>
<dbReference type="EMBL" id="QJJU01000013">
    <property type="protein sequence ID" value="PXX06552.1"/>
    <property type="molecule type" value="Genomic_DNA"/>
</dbReference>
<proteinExistence type="predicted"/>
<comment type="caution">
    <text evidence="3">The sequence shown here is derived from an EMBL/GenBank/DDBJ whole genome shotgun (WGS) entry which is preliminary data.</text>
</comment>
<evidence type="ECO:0000313" key="4">
    <source>
        <dbReference type="Proteomes" id="UP000247781"/>
    </source>
</evidence>
<dbReference type="GO" id="GO:0016757">
    <property type="term" value="F:glycosyltransferase activity"/>
    <property type="evidence" value="ECO:0007669"/>
    <property type="project" value="InterPro"/>
</dbReference>